<dbReference type="Proteomes" id="UP000800036">
    <property type="component" value="Unassembled WGS sequence"/>
</dbReference>
<gene>
    <name evidence="3" type="ORF">BU23DRAFT_646254</name>
</gene>
<feature type="compositionally biased region" description="Polar residues" evidence="1">
    <location>
        <begin position="99"/>
        <end position="108"/>
    </location>
</feature>
<feature type="signal peptide" evidence="2">
    <location>
        <begin position="1"/>
        <end position="20"/>
    </location>
</feature>
<evidence type="ECO:0000313" key="4">
    <source>
        <dbReference type="Proteomes" id="UP000800036"/>
    </source>
</evidence>
<reference evidence="3" key="1">
    <citation type="journal article" date="2020" name="Stud. Mycol.">
        <title>101 Dothideomycetes genomes: a test case for predicting lifestyles and emergence of pathogens.</title>
        <authorList>
            <person name="Haridas S."/>
            <person name="Albert R."/>
            <person name="Binder M."/>
            <person name="Bloem J."/>
            <person name="Labutti K."/>
            <person name="Salamov A."/>
            <person name="Andreopoulos B."/>
            <person name="Baker S."/>
            <person name="Barry K."/>
            <person name="Bills G."/>
            <person name="Bluhm B."/>
            <person name="Cannon C."/>
            <person name="Castanera R."/>
            <person name="Culley D."/>
            <person name="Daum C."/>
            <person name="Ezra D."/>
            <person name="Gonzalez J."/>
            <person name="Henrissat B."/>
            <person name="Kuo A."/>
            <person name="Liang C."/>
            <person name="Lipzen A."/>
            <person name="Lutzoni F."/>
            <person name="Magnuson J."/>
            <person name="Mondo S."/>
            <person name="Nolan M."/>
            <person name="Ohm R."/>
            <person name="Pangilinan J."/>
            <person name="Park H.-J."/>
            <person name="Ramirez L."/>
            <person name="Alfaro M."/>
            <person name="Sun H."/>
            <person name="Tritt A."/>
            <person name="Yoshinaga Y."/>
            <person name="Zwiers L.-H."/>
            <person name="Turgeon B."/>
            <person name="Goodwin S."/>
            <person name="Spatafora J."/>
            <person name="Crous P."/>
            <person name="Grigoriev I."/>
        </authorList>
    </citation>
    <scope>NUCLEOTIDE SEQUENCE</scope>
    <source>
        <strain evidence="3">CBS 107.79</strain>
    </source>
</reference>
<dbReference type="AlphaFoldDB" id="A0A6A5V9K5"/>
<sequence length="135" mass="14449">MSTAFITALFTIQFATLFQGAPVPERDTLLPGDLVFYKTATGANNKLAVDAKRDGPLAMTVTEIDDPGLDARLVDLADSLTPKATDNASDRRESKANGEGTSSPSQYFGTHAVGGDPLAMMWTKKYDEEEVDSTS</sequence>
<evidence type="ECO:0000313" key="3">
    <source>
        <dbReference type="EMBL" id="KAF1971706.1"/>
    </source>
</evidence>
<proteinExistence type="predicted"/>
<feature type="chain" id="PRO_5025649305" evidence="2">
    <location>
        <begin position="21"/>
        <end position="135"/>
    </location>
</feature>
<evidence type="ECO:0000256" key="2">
    <source>
        <dbReference type="SAM" id="SignalP"/>
    </source>
</evidence>
<name>A0A6A5V9K5_9PLEO</name>
<organism evidence="3 4">
    <name type="scientific">Bimuria novae-zelandiae CBS 107.79</name>
    <dbReference type="NCBI Taxonomy" id="1447943"/>
    <lineage>
        <taxon>Eukaryota</taxon>
        <taxon>Fungi</taxon>
        <taxon>Dikarya</taxon>
        <taxon>Ascomycota</taxon>
        <taxon>Pezizomycotina</taxon>
        <taxon>Dothideomycetes</taxon>
        <taxon>Pleosporomycetidae</taxon>
        <taxon>Pleosporales</taxon>
        <taxon>Massarineae</taxon>
        <taxon>Didymosphaeriaceae</taxon>
        <taxon>Bimuria</taxon>
    </lineage>
</organism>
<accession>A0A6A5V9K5</accession>
<keyword evidence="2" id="KW-0732">Signal</keyword>
<evidence type="ECO:0000256" key="1">
    <source>
        <dbReference type="SAM" id="MobiDB-lite"/>
    </source>
</evidence>
<protein>
    <submittedName>
        <fullName evidence="3">Uncharacterized protein</fullName>
    </submittedName>
</protein>
<keyword evidence="4" id="KW-1185">Reference proteome</keyword>
<dbReference type="EMBL" id="ML976692">
    <property type="protein sequence ID" value="KAF1971706.1"/>
    <property type="molecule type" value="Genomic_DNA"/>
</dbReference>
<feature type="region of interest" description="Disordered" evidence="1">
    <location>
        <begin position="80"/>
        <end position="111"/>
    </location>
</feature>